<dbReference type="SUPFAM" id="SSF51445">
    <property type="entry name" value="(Trans)glycosidases"/>
    <property type="match status" value="1"/>
</dbReference>
<feature type="region of interest" description="Disordered" evidence="4">
    <location>
        <begin position="1"/>
        <end position="20"/>
    </location>
</feature>
<keyword evidence="7" id="KW-1185">Reference proteome</keyword>
<evidence type="ECO:0000256" key="1">
    <source>
        <dbReference type="ARBA" id="ARBA00022801"/>
    </source>
</evidence>
<proteinExistence type="inferred from homology"/>
<dbReference type="Pfam" id="PF00150">
    <property type="entry name" value="Cellulase"/>
    <property type="match status" value="1"/>
</dbReference>
<keyword evidence="1 3" id="KW-0378">Hydrolase</keyword>
<organism evidence="6 7">
    <name type="scientific">Methyloceanibacter caenitepidi</name>
    <dbReference type="NCBI Taxonomy" id="1384459"/>
    <lineage>
        <taxon>Bacteria</taxon>
        <taxon>Pseudomonadati</taxon>
        <taxon>Pseudomonadota</taxon>
        <taxon>Alphaproteobacteria</taxon>
        <taxon>Hyphomicrobiales</taxon>
        <taxon>Hyphomicrobiaceae</taxon>
        <taxon>Methyloceanibacter</taxon>
    </lineage>
</organism>
<dbReference type="PANTHER" id="PTHR34142:SF1">
    <property type="entry name" value="GLYCOSIDE HYDROLASE FAMILY 5 DOMAIN-CONTAINING PROTEIN"/>
    <property type="match status" value="1"/>
</dbReference>
<dbReference type="GO" id="GO:0004553">
    <property type="term" value="F:hydrolase activity, hydrolyzing O-glycosyl compounds"/>
    <property type="evidence" value="ECO:0007669"/>
    <property type="project" value="InterPro"/>
</dbReference>
<dbReference type="STRING" id="1384459.GL4_0204"/>
<comment type="similarity">
    <text evidence="3">Belongs to the glycosyl hydrolase 5 (cellulase A) family.</text>
</comment>
<gene>
    <name evidence="6" type="ORF">GL4_0204</name>
</gene>
<dbReference type="InterPro" id="IPR017853">
    <property type="entry name" value="GH"/>
</dbReference>
<protein>
    <recommendedName>
        <fullName evidence="5">Glycoside hydrolase family 5 domain-containing protein</fullName>
    </recommendedName>
</protein>
<dbReference type="EMBL" id="AP014648">
    <property type="protein sequence ID" value="BAQ15674.1"/>
    <property type="molecule type" value="Genomic_DNA"/>
</dbReference>
<accession>A0A0A8K100</accession>
<dbReference type="RefSeq" id="WP_244462656.1">
    <property type="nucleotide sequence ID" value="NZ_AP014648.1"/>
</dbReference>
<name>A0A0A8K100_9HYPH</name>
<reference evidence="6 7" key="1">
    <citation type="submission" date="2014-09" db="EMBL/GenBank/DDBJ databases">
        <title>Genome sequencing of Methyloceanibacter caenitepidi Gela4.</title>
        <authorList>
            <person name="Takeuchi M."/>
            <person name="Susumu S."/>
            <person name="Kamagata Y."/>
            <person name="Oshima K."/>
            <person name="Hattori M."/>
            <person name="Iwasaki W."/>
        </authorList>
    </citation>
    <scope>NUCLEOTIDE SEQUENCE [LARGE SCALE GENOMIC DNA]</scope>
    <source>
        <strain evidence="6 7">Gela4</strain>
    </source>
</reference>
<evidence type="ECO:0000256" key="3">
    <source>
        <dbReference type="RuleBase" id="RU361153"/>
    </source>
</evidence>
<feature type="domain" description="Glycoside hydrolase family 5" evidence="5">
    <location>
        <begin position="74"/>
        <end position="332"/>
    </location>
</feature>
<dbReference type="PROSITE" id="PS00659">
    <property type="entry name" value="GLYCOSYL_HYDROL_F5"/>
    <property type="match status" value="1"/>
</dbReference>
<keyword evidence="2 3" id="KW-0326">Glycosidase</keyword>
<dbReference type="InterPro" id="IPR018087">
    <property type="entry name" value="Glyco_hydro_5_CS"/>
</dbReference>
<dbReference type="InterPro" id="IPR001547">
    <property type="entry name" value="Glyco_hydro_5"/>
</dbReference>
<dbReference type="Gene3D" id="3.20.20.80">
    <property type="entry name" value="Glycosidases"/>
    <property type="match status" value="1"/>
</dbReference>
<evidence type="ECO:0000256" key="2">
    <source>
        <dbReference type="ARBA" id="ARBA00023295"/>
    </source>
</evidence>
<evidence type="ECO:0000256" key="4">
    <source>
        <dbReference type="SAM" id="MobiDB-lite"/>
    </source>
</evidence>
<dbReference type="GO" id="GO:0009251">
    <property type="term" value="P:glucan catabolic process"/>
    <property type="evidence" value="ECO:0007669"/>
    <property type="project" value="TreeGrafter"/>
</dbReference>
<dbReference type="AlphaFoldDB" id="A0A0A8K100"/>
<dbReference type="KEGG" id="mcg:GL4_0204"/>
<evidence type="ECO:0000259" key="5">
    <source>
        <dbReference type="Pfam" id="PF00150"/>
    </source>
</evidence>
<evidence type="ECO:0000313" key="6">
    <source>
        <dbReference type="EMBL" id="BAQ15674.1"/>
    </source>
</evidence>
<dbReference type="PANTHER" id="PTHR34142">
    <property type="entry name" value="ENDO-BETA-1,4-GLUCANASE A"/>
    <property type="match status" value="1"/>
</dbReference>
<evidence type="ECO:0000313" key="7">
    <source>
        <dbReference type="Proteomes" id="UP000031643"/>
    </source>
</evidence>
<dbReference type="Proteomes" id="UP000031643">
    <property type="component" value="Chromosome"/>
</dbReference>
<sequence>MGVAEIGRGRDGSGVTVASTSGRRRSARVATILALLAGTLFPVHTTSAAMADKSGALPLPGVNLPSGSFGSDGDVLGRDYIYPTRADIDAWAAQGFKLIRLGFLGRRLLKPDGSGGFNTTADLDILVDLVDYASTKDMSVILDMHDYGKTASGKLIGRDEGAVAEFAAAWRKLAEAMKHRANVIFGLMNEPHEQSAAEWLDGANAAIAAIRDVGAYQLVLVPGSYWGGAHDWTKTDNATVMLQVDDPARNVAYEVHQYLDYNSSGTHRTVVAGAGAQRLAAFTAWARAHGVRGFLGEFGWADNRQAQREGRALLCYMARNRDVWLGWTYWAAGPWWGDYMFSIEPKDGAARPQMAVLGKFVGPTVPPDCAS</sequence>
<dbReference type="HOGENOM" id="CLU_029718_0_0_5"/>